<keyword evidence="3" id="KW-1185">Reference proteome</keyword>
<organism evidence="2 3">
    <name type="scientific">Plakobranchus ocellatus</name>
    <dbReference type="NCBI Taxonomy" id="259542"/>
    <lineage>
        <taxon>Eukaryota</taxon>
        <taxon>Metazoa</taxon>
        <taxon>Spiralia</taxon>
        <taxon>Lophotrochozoa</taxon>
        <taxon>Mollusca</taxon>
        <taxon>Gastropoda</taxon>
        <taxon>Heterobranchia</taxon>
        <taxon>Euthyneura</taxon>
        <taxon>Panpulmonata</taxon>
        <taxon>Sacoglossa</taxon>
        <taxon>Placobranchoidea</taxon>
        <taxon>Plakobranchidae</taxon>
        <taxon>Plakobranchus</taxon>
    </lineage>
</organism>
<gene>
    <name evidence="2" type="ORF">PoB_007230000</name>
</gene>
<accession>A0AAV4DP14</accession>
<dbReference type="EMBL" id="BLXT01008078">
    <property type="protein sequence ID" value="GFO45795.1"/>
    <property type="molecule type" value="Genomic_DNA"/>
</dbReference>
<feature type="region of interest" description="Disordered" evidence="1">
    <location>
        <begin position="1"/>
        <end position="49"/>
    </location>
</feature>
<reference evidence="2 3" key="1">
    <citation type="journal article" date="2021" name="Elife">
        <title>Chloroplast acquisition without the gene transfer in kleptoplastic sea slugs, Plakobranchus ocellatus.</title>
        <authorList>
            <person name="Maeda T."/>
            <person name="Takahashi S."/>
            <person name="Yoshida T."/>
            <person name="Shimamura S."/>
            <person name="Takaki Y."/>
            <person name="Nagai Y."/>
            <person name="Toyoda A."/>
            <person name="Suzuki Y."/>
            <person name="Arimoto A."/>
            <person name="Ishii H."/>
            <person name="Satoh N."/>
            <person name="Nishiyama T."/>
            <person name="Hasebe M."/>
            <person name="Maruyama T."/>
            <person name="Minagawa J."/>
            <person name="Obokata J."/>
            <person name="Shigenobu S."/>
        </authorList>
    </citation>
    <scope>NUCLEOTIDE SEQUENCE [LARGE SCALE GENOMIC DNA]</scope>
</reference>
<evidence type="ECO:0000313" key="3">
    <source>
        <dbReference type="Proteomes" id="UP000735302"/>
    </source>
</evidence>
<comment type="caution">
    <text evidence="2">The sequence shown here is derived from an EMBL/GenBank/DDBJ whole genome shotgun (WGS) entry which is preliminary data.</text>
</comment>
<evidence type="ECO:0000313" key="2">
    <source>
        <dbReference type="EMBL" id="GFO45795.1"/>
    </source>
</evidence>
<protein>
    <submittedName>
        <fullName evidence="2">Uncharacterized protein</fullName>
    </submittedName>
</protein>
<feature type="compositionally biased region" description="Basic residues" evidence="1">
    <location>
        <begin position="1"/>
        <end position="18"/>
    </location>
</feature>
<evidence type="ECO:0000256" key="1">
    <source>
        <dbReference type="SAM" id="MobiDB-lite"/>
    </source>
</evidence>
<name>A0AAV4DP14_9GAST</name>
<proteinExistence type="predicted"/>
<dbReference type="Proteomes" id="UP000735302">
    <property type="component" value="Unassembled WGS sequence"/>
</dbReference>
<sequence>MKLQKRQHRPFSAHRRAWQHVSTSAQDTNDKSANGAEILDTPKGSSLPKQHYLPTILKVLFLLEKQKNTWHLFHPLHLTVLFGLLKTSVALRITC</sequence>
<dbReference type="AlphaFoldDB" id="A0AAV4DP14"/>